<feature type="compositionally biased region" description="Basic and acidic residues" evidence="1">
    <location>
        <begin position="26"/>
        <end position="43"/>
    </location>
</feature>
<feature type="non-terminal residue" evidence="2">
    <location>
        <position position="267"/>
    </location>
</feature>
<feature type="region of interest" description="Disordered" evidence="1">
    <location>
        <begin position="143"/>
        <end position="267"/>
    </location>
</feature>
<feature type="compositionally biased region" description="Basic and acidic residues" evidence="1">
    <location>
        <begin position="211"/>
        <end position="228"/>
    </location>
</feature>
<feature type="compositionally biased region" description="Low complexity" evidence="1">
    <location>
        <begin position="70"/>
        <end position="99"/>
    </location>
</feature>
<feature type="compositionally biased region" description="Basic residues" evidence="1">
    <location>
        <begin position="100"/>
        <end position="109"/>
    </location>
</feature>
<reference evidence="2" key="1">
    <citation type="submission" date="2020-02" db="EMBL/GenBank/DDBJ databases">
        <authorList>
            <person name="Meier V. D."/>
        </authorList>
    </citation>
    <scope>NUCLEOTIDE SEQUENCE</scope>
    <source>
        <strain evidence="2">AVDCRST_MAG16</strain>
    </source>
</reference>
<feature type="compositionally biased region" description="Low complexity" evidence="1">
    <location>
        <begin position="230"/>
        <end position="241"/>
    </location>
</feature>
<dbReference type="EMBL" id="CADCUE010000139">
    <property type="protein sequence ID" value="CAA9336219.1"/>
    <property type="molecule type" value="Genomic_DNA"/>
</dbReference>
<feature type="compositionally biased region" description="Basic residues" evidence="1">
    <location>
        <begin position="191"/>
        <end position="200"/>
    </location>
</feature>
<accession>A0A6J4LP99</accession>
<evidence type="ECO:0000313" key="2">
    <source>
        <dbReference type="EMBL" id="CAA9336219.1"/>
    </source>
</evidence>
<gene>
    <name evidence="2" type="ORF">AVDCRST_MAG16-1531</name>
</gene>
<feature type="non-terminal residue" evidence="2">
    <location>
        <position position="1"/>
    </location>
</feature>
<proteinExistence type="predicted"/>
<name>A0A6J4LP99_9ACTN</name>
<feature type="compositionally biased region" description="Basic and acidic residues" evidence="1">
    <location>
        <begin position="242"/>
        <end position="254"/>
    </location>
</feature>
<feature type="region of interest" description="Disordered" evidence="1">
    <location>
        <begin position="1"/>
        <end position="109"/>
    </location>
</feature>
<feature type="compositionally biased region" description="Low complexity" evidence="1">
    <location>
        <begin position="8"/>
        <end position="22"/>
    </location>
</feature>
<dbReference type="AlphaFoldDB" id="A0A6J4LP99"/>
<feature type="compositionally biased region" description="Basic residues" evidence="1">
    <location>
        <begin position="44"/>
        <end position="56"/>
    </location>
</feature>
<evidence type="ECO:0000256" key="1">
    <source>
        <dbReference type="SAM" id="MobiDB-lite"/>
    </source>
</evidence>
<sequence length="267" mass="28190">EREAVPVRDPAGARRLLPAPAVRHARVLDARRPRGRARPDRLAGHRGRPAARRRDRHLAAAGGAHERADAGPAAADDGVGAPAGAGPAPARRVPLPAAARHPRGRARRRHRAAVLLGDVLPRRLGPDADLRLRRAGAAVRLPRARVGPDGHGPQDAVGGRAQPRRRLGHRAAAGGAAGRARRGAVGGPAHRGARARRVHARLPAELPEPAGRGEPHRQARRGAVDRRLARCPPARLRPAARPVDRGRPTPDRPRGRAAHTLTGSAAM</sequence>
<organism evidence="2">
    <name type="scientific">uncultured Frankineae bacterium</name>
    <dbReference type="NCBI Taxonomy" id="437475"/>
    <lineage>
        <taxon>Bacteria</taxon>
        <taxon>Bacillati</taxon>
        <taxon>Actinomycetota</taxon>
        <taxon>Actinomycetes</taxon>
        <taxon>Frankiales</taxon>
        <taxon>environmental samples</taxon>
    </lineage>
</organism>
<protein>
    <submittedName>
        <fullName evidence="2">ABC transporter, permease protein 2 (Cluster 1, maltose/g3p/polyamine/iron)</fullName>
    </submittedName>
</protein>